<protein>
    <submittedName>
        <fullName evidence="1">Uncharacterized protein</fullName>
    </submittedName>
</protein>
<accession>A0ABN8I4L3</accession>
<sequence length="443" mass="50567">MKQMKIIRAPLRATPVPVPTTTLNAPRNKDADEVRINSNVTRDRRTVVTDENIEESSVSIENDKNESTLIKNDSNGTLIEYTDGKPNLRNVINFWQKLVGRNLETATESFIVKNYSVNDTDVNTDINTDVNTDINTDINSDVNTDISTDVNTYINTDVKTDVKAVVRTDGNADVNAVVNANMSTDVNTTDHADDNTNAEVTENYITTITSITTPKYNENKINIDSTPLVNNTESKEDVLREEYLNNILSEYTSKEESRMQIITTPQPKVISTIDDDTDIFNYLLNTNDKGSPETHKFNARLSKYSYEFKFSKIKIPIDNFKRENESKKIQHSRDPKPVFSRDFEDIEKNVFNNDEPTTTRYYISRDEKHGKYNRDKTIGRNALGKPKLSKFKITDYKDEKPTSILPPEMIKLIAENVKDLIIRDLHKDVISTTKGREFDLLNV</sequence>
<evidence type="ECO:0000313" key="2">
    <source>
        <dbReference type="Proteomes" id="UP000837857"/>
    </source>
</evidence>
<gene>
    <name evidence="1" type="ORF">IPOD504_LOCUS4926</name>
</gene>
<organism evidence="1 2">
    <name type="scientific">Iphiclides podalirius</name>
    <name type="common">scarce swallowtail</name>
    <dbReference type="NCBI Taxonomy" id="110791"/>
    <lineage>
        <taxon>Eukaryota</taxon>
        <taxon>Metazoa</taxon>
        <taxon>Ecdysozoa</taxon>
        <taxon>Arthropoda</taxon>
        <taxon>Hexapoda</taxon>
        <taxon>Insecta</taxon>
        <taxon>Pterygota</taxon>
        <taxon>Neoptera</taxon>
        <taxon>Endopterygota</taxon>
        <taxon>Lepidoptera</taxon>
        <taxon>Glossata</taxon>
        <taxon>Ditrysia</taxon>
        <taxon>Papilionoidea</taxon>
        <taxon>Papilionidae</taxon>
        <taxon>Papilioninae</taxon>
        <taxon>Iphiclides</taxon>
    </lineage>
</organism>
<reference evidence="1" key="1">
    <citation type="submission" date="2022-03" db="EMBL/GenBank/DDBJ databases">
        <authorList>
            <person name="Martin H S."/>
        </authorList>
    </citation>
    <scope>NUCLEOTIDE SEQUENCE</scope>
</reference>
<feature type="non-terminal residue" evidence="1">
    <location>
        <position position="443"/>
    </location>
</feature>
<proteinExistence type="predicted"/>
<keyword evidence="2" id="KW-1185">Reference proteome</keyword>
<name>A0ABN8I4L3_9NEOP</name>
<dbReference type="EMBL" id="OW152828">
    <property type="protein sequence ID" value="CAH2045078.1"/>
    <property type="molecule type" value="Genomic_DNA"/>
</dbReference>
<dbReference type="Proteomes" id="UP000837857">
    <property type="component" value="Chromosome 16"/>
</dbReference>
<evidence type="ECO:0000313" key="1">
    <source>
        <dbReference type="EMBL" id="CAH2045078.1"/>
    </source>
</evidence>